<dbReference type="EMBL" id="CAJVPJ010000396">
    <property type="protein sequence ID" value="CAG8520378.1"/>
    <property type="molecule type" value="Genomic_DNA"/>
</dbReference>
<dbReference type="OrthoDB" id="16434at2759"/>
<dbReference type="GO" id="GO:0003735">
    <property type="term" value="F:structural constituent of ribosome"/>
    <property type="evidence" value="ECO:0007669"/>
    <property type="project" value="InterPro"/>
</dbReference>
<reference evidence="1" key="1">
    <citation type="submission" date="2021-06" db="EMBL/GenBank/DDBJ databases">
        <authorList>
            <person name="Kallberg Y."/>
            <person name="Tangrot J."/>
            <person name="Rosling A."/>
        </authorList>
    </citation>
    <scope>NUCLEOTIDE SEQUENCE</scope>
    <source>
        <strain evidence="1">IA702</strain>
    </source>
</reference>
<gene>
    <name evidence="1" type="ORF">POCULU_LOCUS3540</name>
</gene>
<keyword evidence="2" id="KW-1185">Reference proteome</keyword>
<organism evidence="1 2">
    <name type="scientific">Paraglomus occultum</name>
    <dbReference type="NCBI Taxonomy" id="144539"/>
    <lineage>
        <taxon>Eukaryota</taxon>
        <taxon>Fungi</taxon>
        <taxon>Fungi incertae sedis</taxon>
        <taxon>Mucoromycota</taxon>
        <taxon>Glomeromycotina</taxon>
        <taxon>Glomeromycetes</taxon>
        <taxon>Paraglomerales</taxon>
        <taxon>Paraglomeraceae</taxon>
        <taxon>Paraglomus</taxon>
    </lineage>
</organism>
<sequence length="119" mass="13903">MTSIAKELLEKSSKTIPIIRSARAKKNLYELLNVYPNYGVGLQVVPDKWVKKGFEDCYFKVTRVRLKPLNIKHGRAFGVQYWNDFPLSYISLKEVVIRGGLKWNWMIWPSGENKEGRWA</sequence>
<protein>
    <submittedName>
        <fullName evidence="1">8531_t:CDS:1</fullName>
    </submittedName>
</protein>
<dbReference type="GO" id="GO:0005739">
    <property type="term" value="C:mitochondrion"/>
    <property type="evidence" value="ECO:0007669"/>
    <property type="project" value="InterPro"/>
</dbReference>
<dbReference type="Pfam" id="PF16053">
    <property type="entry name" value="MRP-S34"/>
    <property type="match status" value="1"/>
</dbReference>
<proteinExistence type="predicted"/>
<dbReference type="InterPro" id="IPR032053">
    <property type="entry name" value="Ribosomal_mS34"/>
</dbReference>
<evidence type="ECO:0000313" key="1">
    <source>
        <dbReference type="EMBL" id="CAG8520378.1"/>
    </source>
</evidence>
<comment type="caution">
    <text evidence="1">The sequence shown here is derived from an EMBL/GenBank/DDBJ whole genome shotgun (WGS) entry which is preliminary data.</text>
</comment>
<name>A0A9N9FA67_9GLOM</name>
<accession>A0A9N9FA67</accession>
<evidence type="ECO:0000313" key="2">
    <source>
        <dbReference type="Proteomes" id="UP000789572"/>
    </source>
</evidence>
<dbReference type="AlphaFoldDB" id="A0A9N9FA67"/>
<dbReference type="Proteomes" id="UP000789572">
    <property type="component" value="Unassembled WGS sequence"/>
</dbReference>